<proteinExistence type="predicted"/>
<keyword evidence="4" id="KW-1185">Reference proteome</keyword>
<evidence type="ECO:0000259" key="2">
    <source>
        <dbReference type="Pfam" id="PF06482"/>
    </source>
</evidence>
<dbReference type="InterPro" id="IPR016186">
    <property type="entry name" value="C-type_lectin-like/link_sf"/>
</dbReference>
<protein>
    <recommendedName>
        <fullName evidence="2">Collagenase NC10/endostatin domain-containing protein</fullName>
    </recommendedName>
</protein>
<feature type="compositionally biased region" description="Pro residues" evidence="1">
    <location>
        <begin position="7"/>
        <end position="18"/>
    </location>
</feature>
<dbReference type="Proteomes" id="UP000261600">
    <property type="component" value="Unplaced"/>
</dbReference>
<sequence>ITAISIPGPPGPPGPPGLPGYSSGVRKPLMQSVCLPYVLISNTSSGRYHSLQTLFIANSSPPSHFRSRGKRSYLSKTAVVIMIKMLTGTWVFPQLHLIAMNSPQTGSMKGIRGADFLCFSQAQAVGMKGTFRAFLSARLQDLYSIVHKTDRDHLPIVNLKDEVLFDSWDAIFSGGRMKDSVTIYSFDGKDVLSDSTWPEKMVWHGSNSAGQHHIDNFCETWRVGDPVVTGMASSLQSGSLLQQSSSSCSSSYVVLCIENSYTGQSRR</sequence>
<feature type="domain" description="Collagenase NC10/endostatin" evidence="2">
    <location>
        <begin position="95"/>
        <end position="261"/>
    </location>
</feature>
<dbReference type="Pfam" id="PF06482">
    <property type="entry name" value="Endostatin"/>
    <property type="match status" value="1"/>
</dbReference>
<dbReference type="Gene3D" id="3.10.100.10">
    <property type="entry name" value="Mannose-Binding Protein A, subunit A"/>
    <property type="match status" value="1"/>
</dbReference>
<dbReference type="Ensembl" id="ENSMALT00000027805.1">
    <property type="protein sequence ID" value="ENSMALP00000027303.1"/>
    <property type="gene ID" value="ENSMALG00000018754.1"/>
</dbReference>
<feature type="region of interest" description="Disordered" evidence="1">
    <location>
        <begin position="1"/>
        <end position="22"/>
    </location>
</feature>
<evidence type="ECO:0000313" key="3">
    <source>
        <dbReference type="Ensembl" id="ENSMALP00000027303.1"/>
    </source>
</evidence>
<dbReference type="FunFam" id="3.10.100.10:FF:000008">
    <property type="entry name" value="collagen alpha-1(XVIII) chain isoform X1"/>
    <property type="match status" value="1"/>
</dbReference>
<dbReference type="InterPro" id="IPR016187">
    <property type="entry name" value="CTDL_fold"/>
</dbReference>
<organism evidence="3 4">
    <name type="scientific">Monopterus albus</name>
    <name type="common">Swamp eel</name>
    <dbReference type="NCBI Taxonomy" id="43700"/>
    <lineage>
        <taxon>Eukaryota</taxon>
        <taxon>Metazoa</taxon>
        <taxon>Chordata</taxon>
        <taxon>Craniata</taxon>
        <taxon>Vertebrata</taxon>
        <taxon>Euteleostomi</taxon>
        <taxon>Actinopterygii</taxon>
        <taxon>Neopterygii</taxon>
        <taxon>Teleostei</taxon>
        <taxon>Neoteleostei</taxon>
        <taxon>Acanthomorphata</taxon>
        <taxon>Anabantaria</taxon>
        <taxon>Synbranchiformes</taxon>
        <taxon>Synbranchidae</taxon>
        <taxon>Monopterus</taxon>
    </lineage>
</organism>
<evidence type="ECO:0000256" key="1">
    <source>
        <dbReference type="SAM" id="MobiDB-lite"/>
    </source>
</evidence>
<dbReference type="InterPro" id="IPR010515">
    <property type="entry name" value="Collagenase_NC10/endostatin"/>
</dbReference>
<dbReference type="AlphaFoldDB" id="A0A3Q3KE71"/>
<dbReference type="SUPFAM" id="SSF56436">
    <property type="entry name" value="C-type lectin-like"/>
    <property type="match status" value="1"/>
</dbReference>
<accession>A0A3Q3KE71</accession>
<evidence type="ECO:0000313" key="4">
    <source>
        <dbReference type="Proteomes" id="UP000261600"/>
    </source>
</evidence>
<reference evidence="3" key="2">
    <citation type="submission" date="2025-09" db="UniProtKB">
        <authorList>
            <consortium name="Ensembl"/>
        </authorList>
    </citation>
    <scope>IDENTIFICATION</scope>
</reference>
<reference evidence="3" key="1">
    <citation type="submission" date="2025-08" db="UniProtKB">
        <authorList>
            <consortium name="Ensembl"/>
        </authorList>
    </citation>
    <scope>IDENTIFICATION</scope>
</reference>
<name>A0A3Q3KE71_MONAL</name>